<accession>A0AAV5ECZ1</accession>
<comment type="caution">
    <text evidence="1">The sequence shown here is derived from an EMBL/GenBank/DDBJ whole genome shotgun (WGS) entry which is preliminary data.</text>
</comment>
<keyword evidence="2" id="KW-1185">Reference proteome</keyword>
<organism evidence="1 2">
    <name type="scientific">Eleusine coracana subsp. coracana</name>
    <dbReference type="NCBI Taxonomy" id="191504"/>
    <lineage>
        <taxon>Eukaryota</taxon>
        <taxon>Viridiplantae</taxon>
        <taxon>Streptophyta</taxon>
        <taxon>Embryophyta</taxon>
        <taxon>Tracheophyta</taxon>
        <taxon>Spermatophyta</taxon>
        <taxon>Magnoliopsida</taxon>
        <taxon>Liliopsida</taxon>
        <taxon>Poales</taxon>
        <taxon>Poaceae</taxon>
        <taxon>PACMAD clade</taxon>
        <taxon>Chloridoideae</taxon>
        <taxon>Cynodonteae</taxon>
        <taxon>Eleusininae</taxon>
        <taxon>Eleusine</taxon>
    </lineage>
</organism>
<proteinExistence type="predicted"/>
<evidence type="ECO:0000313" key="2">
    <source>
        <dbReference type="Proteomes" id="UP001054889"/>
    </source>
</evidence>
<name>A0AAV5ECZ1_ELECO</name>
<protein>
    <submittedName>
        <fullName evidence="1">Uncharacterized protein</fullName>
    </submittedName>
</protein>
<reference evidence="1" key="2">
    <citation type="submission" date="2021-12" db="EMBL/GenBank/DDBJ databases">
        <title>Resequencing data analysis of finger millet.</title>
        <authorList>
            <person name="Hatakeyama M."/>
            <person name="Aluri S."/>
            <person name="Balachadran M.T."/>
            <person name="Sivarajan S.R."/>
            <person name="Poveda L."/>
            <person name="Shimizu-Inatsugi R."/>
            <person name="Schlapbach R."/>
            <person name="Sreeman S.M."/>
            <person name="Shimizu K.K."/>
        </authorList>
    </citation>
    <scope>NUCLEOTIDE SEQUENCE</scope>
</reference>
<dbReference type="EMBL" id="BQKI01000075">
    <property type="protein sequence ID" value="GJN20657.1"/>
    <property type="molecule type" value="Genomic_DNA"/>
</dbReference>
<gene>
    <name evidence="1" type="primary">gb08057</name>
    <name evidence="1" type="ORF">PR202_gb08057</name>
</gene>
<dbReference type="Proteomes" id="UP001054889">
    <property type="component" value="Unassembled WGS sequence"/>
</dbReference>
<dbReference type="AlphaFoldDB" id="A0AAV5ECZ1"/>
<evidence type="ECO:0000313" key="1">
    <source>
        <dbReference type="EMBL" id="GJN20657.1"/>
    </source>
</evidence>
<sequence>MTGHIVGLVKPVILTALCQTSDELAQNGPPWKSIHVNMLFISPPCIIKPQLINCILYLQC</sequence>
<reference evidence="1" key="1">
    <citation type="journal article" date="2018" name="DNA Res.">
        <title>Multiple hybrid de novo genome assembly of finger millet, an orphan allotetraploid crop.</title>
        <authorList>
            <person name="Hatakeyama M."/>
            <person name="Aluri S."/>
            <person name="Balachadran M.T."/>
            <person name="Sivarajan S.R."/>
            <person name="Patrignani A."/>
            <person name="Gruter S."/>
            <person name="Poveda L."/>
            <person name="Shimizu-Inatsugi R."/>
            <person name="Baeten J."/>
            <person name="Francoijs K.J."/>
            <person name="Nataraja K.N."/>
            <person name="Reddy Y.A.N."/>
            <person name="Phadnis S."/>
            <person name="Ravikumar R.L."/>
            <person name="Schlapbach R."/>
            <person name="Sreeman S.M."/>
            <person name="Shimizu K.K."/>
        </authorList>
    </citation>
    <scope>NUCLEOTIDE SEQUENCE</scope>
</reference>